<dbReference type="AlphaFoldDB" id="A0AAJ1A8E2"/>
<name>A0AAJ1A8E2_RHILE</name>
<sequence length="79" mass="9410">MTIFDRLDRMKSDHMLRFYASLGRSPIRHAALHHLECPDFHPFPAAQNLFLELRMVLALPFALYSNEEKGEPRFWHLMK</sequence>
<evidence type="ECO:0000313" key="1">
    <source>
        <dbReference type="EMBL" id="MBY5629220.1"/>
    </source>
</evidence>
<accession>A0AAJ1A8E2</accession>
<comment type="caution">
    <text evidence="1">The sequence shown here is derived from an EMBL/GenBank/DDBJ whole genome shotgun (WGS) entry which is preliminary data.</text>
</comment>
<evidence type="ECO:0000313" key="2">
    <source>
        <dbReference type="Proteomes" id="UP000825699"/>
    </source>
</evidence>
<dbReference type="RefSeq" id="WP_168344520.1">
    <property type="nucleotide sequence ID" value="NZ_JAAXDX010000007.1"/>
</dbReference>
<proteinExistence type="predicted"/>
<organism evidence="1 2">
    <name type="scientific">Rhizobium leguminosarum</name>
    <dbReference type="NCBI Taxonomy" id="384"/>
    <lineage>
        <taxon>Bacteria</taxon>
        <taxon>Pseudomonadati</taxon>
        <taxon>Pseudomonadota</taxon>
        <taxon>Alphaproteobacteria</taxon>
        <taxon>Hyphomicrobiales</taxon>
        <taxon>Rhizobiaceae</taxon>
        <taxon>Rhizobium/Agrobacterium group</taxon>
        <taxon>Rhizobium</taxon>
    </lineage>
</organism>
<protein>
    <submittedName>
        <fullName evidence="1">Uncharacterized protein</fullName>
    </submittedName>
</protein>
<dbReference type="EMBL" id="JAAXEP010000006">
    <property type="protein sequence ID" value="MBY5629220.1"/>
    <property type="molecule type" value="Genomic_DNA"/>
</dbReference>
<gene>
    <name evidence="1" type="ORF">HFO42_14080</name>
</gene>
<dbReference type="Proteomes" id="UP000825699">
    <property type="component" value="Unassembled WGS sequence"/>
</dbReference>
<reference evidence="1" key="1">
    <citation type="submission" date="2020-04" db="EMBL/GenBank/DDBJ databases">
        <title>Global-level population genomics supports evidence of horizontal gene transfer on evolution of Rhizobia in Lentils.</title>
        <authorList>
            <person name="Gai Y."/>
            <person name="Cook D."/>
            <person name="Riely B."/>
        </authorList>
    </citation>
    <scope>NUCLEOTIDE SEQUENCE</scope>
    <source>
        <strain evidence="1">Derici101B</strain>
    </source>
</reference>